<dbReference type="Pfam" id="PF07635">
    <property type="entry name" value="PSCyt1"/>
    <property type="match status" value="1"/>
</dbReference>
<dbReference type="Proteomes" id="UP001301442">
    <property type="component" value="Chromosome"/>
</dbReference>
<dbReference type="InterPro" id="IPR013036">
    <property type="entry name" value="DUF1587"/>
</dbReference>
<sequence>MGFDRISLKKLWLGLVLCAIAIVYIVVSAPIDNVSGSGIFRFLGRFHVLVLHFPVVLLMLPPCLELLALNKRFSALKPVIPLLWLIGTISAIVTVSLGLMLAANEGFKAAQVQSHQLGGMSVALVALLTLGLQQTCTRLKKSWLYYSYGLASSGLVVLIMVAAHAGGNLVHGDTYLIQHAPEQMKSLMALDEKPVVITAVDDPIYTQQVQPVIDKYCASCHGIDKQKGNVRFDTLNPDMVNGHDAEKWHAALDMINSAEMPPAKEAQPSDDERRLLVSWMTENIKLATAAHKSDATAPIRRLTKQQYTNTLQDLLGIDINFGDILPDDGKSEMGFSNDGEILQMTSLHGDYFKDIAKQALLKAVNLDEKPEVFHYRVSFGQNISDGKFATELDGYKEVPLDNKHFQIDMLDGSGNVVNFKNEQEQAKLNQLKSKFSISLRGSDHSRFGVNKNGIVLASALPHVEKPPFSSMGPSPNLKVQIKDILPKEGSFQMRVIANKGELGSYSNGKLEKVNSSKSLAKYDTNKQQTIASAESLIVSDSAITKVQNLAKRGDFWVPEKPNIRKSTATLKFDIAQDGFYQIDLTHPKITHIDFNQPSNRLKMNVDKQSIKVALDVKRKNSQVSALALIYLTKGAHSVKLVANNFVGFSDIVLTKAPNNDELLAKAAAKNKKNEQKFADFSPSIQPFVGTRLDDGMDYQTFAATSGVNLANNDASYTFTGRLENLPLPSSSDVNERLSGIAILGLWNNFLVKESDHIGPPLQVKAIEIEAPYIEQWPTKTHQAIFFDSANKSNSELYTEEVLNRFAEKAFRRPLTKEELSFYINYWQAIKADYQQYEEGVVQVMVAILTSPNFLYLPEEPVVDNSSQFYANFIRLFGINSAIASNQSNSAISEFALANRLSYFLWNSAPDQALLDLAQQGQLSEQLSAQVDRMIEDPKVWRFIRPFTYEWLRVDRHESMNVNVERYPNFTRFVKADMAEESYQFIHHLLAEDKSIFNLIDSDFAMLNQNLAEYYGINNVIGNEFRAVDVAADLHRGGLLSQGAFLAGHSNGEQAHPVKRAVWFKEKILGTPPPPPPPNVPEIDPDTPGFDKLTLKQQLETHRNKESCRDCHAMIDPYGVAFENFDASGIYQTTNNDQIVDAVSILPDGTQVNGVDELKQYVINQKPQLFTLSLIKHLYSYGLGREVRFSDEETLQTLADQVKENNYSMRAMLKSIVNHPTFKQL</sequence>
<evidence type="ECO:0000259" key="2">
    <source>
        <dbReference type="Pfam" id="PF07624"/>
    </source>
</evidence>
<evidence type="ECO:0000259" key="6">
    <source>
        <dbReference type="Pfam" id="PF07635"/>
    </source>
</evidence>
<evidence type="ECO:0000313" key="8">
    <source>
        <dbReference type="EMBL" id="WOH35707.1"/>
    </source>
</evidence>
<feature type="transmembrane region" description="Helical" evidence="1">
    <location>
        <begin position="51"/>
        <end position="70"/>
    </location>
</feature>
<protein>
    <submittedName>
        <fullName evidence="8">DUF1592 domain-containing protein</fullName>
    </submittedName>
</protein>
<evidence type="ECO:0000259" key="3">
    <source>
        <dbReference type="Pfam" id="PF07626"/>
    </source>
</evidence>
<dbReference type="Pfam" id="PF07627">
    <property type="entry name" value="PSCyt3"/>
    <property type="match status" value="1"/>
</dbReference>
<organism evidence="8 9">
    <name type="scientific">Thalassotalea fonticola</name>
    <dbReference type="NCBI Taxonomy" id="3065649"/>
    <lineage>
        <taxon>Bacteria</taxon>
        <taxon>Pseudomonadati</taxon>
        <taxon>Pseudomonadota</taxon>
        <taxon>Gammaproteobacteria</taxon>
        <taxon>Alteromonadales</taxon>
        <taxon>Colwelliaceae</taxon>
        <taxon>Thalassotalea</taxon>
    </lineage>
</organism>
<feature type="transmembrane region" description="Helical" evidence="1">
    <location>
        <begin position="144"/>
        <end position="165"/>
    </location>
</feature>
<reference evidence="8 9" key="1">
    <citation type="submission" date="2023-09" db="EMBL/GenBank/DDBJ databases">
        <authorList>
            <person name="Qi X."/>
        </authorList>
    </citation>
    <scope>NUCLEOTIDE SEQUENCE [LARGE SCALE GENOMIC DNA]</scope>
    <source>
        <strain evidence="8 9">S1-1</strain>
    </source>
</reference>
<dbReference type="InterPro" id="IPR011429">
    <property type="entry name" value="Cyt_c_Planctomycete-type"/>
</dbReference>
<dbReference type="RefSeq" id="WP_348394523.1">
    <property type="nucleotide sequence ID" value="NZ_CP136600.1"/>
</dbReference>
<dbReference type="InterPro" id="IPR011478">
    <property type="entry name" value="DUF1585"/>
</dbReference>
<gene>
    <name evidence="8" type="ORF">RI844_09965</name>
</gene>
<name>A0ABZ0GJG7_9GAMM</name>
<feature type="domain" description="Cytochrome C Planctomycete-type" evidence="6">
    <location>
        <begin position="217"/>
        <end position="263"/>
    </location>
</feature>
<evidence type="ECO:0000313" key="9">
    <source>
        <dbReference type="Proteomes" id="UP001301442"/>
    </source>
</evidence>
<dbReference type="Pfam" id="PF07626">
    <property type="entry name" value="PSD3"/>
    <property type="match status" value="1"/>
</dbReference>
<evidence type="ECO:0000256" key="1">
    <source>
        <dbReference type="SAM" id="Phobius"/>
    </source>
</evidence>
<dbReference type="EMBL" id="CP136600">
    <property type="protein sequence ID" value="WOH35707.1"/>
    <property type="molecule type" value="Genomic_DNA"/>
</dbReference>
<dbReference type="Gene3D" id="1.10.760.10">
    <property type="entry name" value="Cytochrome c-like domain"/>
    <property type="match status" value="1"/>
</dbReference>
<feature type="transmembrane region" description="Helical" evidence="1">
    <location>
        <begin position="12"/>
        <end position="31"/>
    </location>
</feature>
<dbReference type="Pfam" id="PF07624">
    <property type="entry name" value="PSD2"/>
    <property type="match status" value="1"/>
</dbReference>
<evidence type="ECO:0000259" key="5">
    <source>
        <dbReference type="Pfam" id="PF07631"/>
    </source>
</evidence>
<proteinExistence type="predicted"/>
<feature type="domain" description="DUF1592" evidence="5">
    <location>
        <begin position="892"/>
        <end position="1016"/>
    </location>
</feature>
<feature type="transmembrane region" description="Helical" evidence="1">
    <location>
        <begin position="115"/>
        <end position="132"/>
    </location>
</feature>
<feature type="domain" description="DUF1595" evidence="7">
    <location>
        <begin position="798"/>
        <end position="858"/>
    </location>
</feature>
<dbReference type="Pfam" id="PF07637">
    <property type="entry name" value="PSD5"/>
    <property type="match status" value="1"/>
</dbReference>
<dbReference type="InterPro" id="IPR013042">
    <property type="entry name" value="DUF1592"/>
</dbReference>
<keyword evidence="1" id="KW-0472">Membrane</keyword>
<dbReference type="SUPFAM" id="SSF46626">
    <property type="entry name" value="Cytochrome c"/>
    <property type="match status" value="1"/>
</dbReference>
<feature type="domain" description="DUF1587" evidence="3">
    <location>
        <begin position="300"/>
        <end position="364"/>
    </location>
</feature>
<feature type="domain" description="DUF1585" evidence="2">
    <location>
        <begin position="1147"/>
        <end position="1221"/>
    </location>
</feature>
<feature type="domain" description="DUF1588" evidence="4">
    <location>
        <begin position="1035"/>
        <end position="1133"/>
    </location>
</feature>
<evidence type="ECO:0000259" key="7">
    <source>
        <dbReference type="Pfam" id="PF07637"/>
    </source>
</evidence>
<evidence type="ECO:0000259" key="4">
    <source>
        <dbReference type="Pfam" id="PF07627"/>
    </source>
</evidence>
<dbReference type="InterPro" id="IPR013039">
    <property type="entry name" value="DUF1588"/>
</dbReference>
<feature type="transmembrane region" description="Helical" evidence="1">
    <location>
        <begin position="82"/>
        <end position="103"/>
    </location>
</feature>
<keyword evidence="9" id="KW-1185">Reference proteome</keyword>
<dbReference type="InterPro" id="IPR013043">
    <property type="entry name" value="DUF1595"/>
</dbReference>
<keyword evidence="1" id="KW-0812">Transmembrane</keyword>
<dbReference type="Pfam" id="PF07631">
    <property type="entry name" value="PSD4"/>
    <property type="match status" value="1"/>
</dbReference>
<dbReference type="InterPro" id="IPR036909">
    <property type="entry name" value="Cyt_c-like_dom_sf"/>
</dbReference>
<keyword evidence="1" id="KW-1133">Transmembrane helix</keyword>
<accession>A0ABZ0GJG7</accession>